<dbReference type="RefSeq" id="WP_106209123.1">
    <property type="nucleotide sequence ID" value="NZ_PVTL01000001.1"/>
</dbReference>
<dbReference type="Gene3D" id="1.10.3720.10">
    <property type="entry name" value="MetI-like"/>
    <property type="match status" value="1"/>
</dbReference>
<dbReference type="PANTHER" id="PTHR30177">
    <property type="entry name" value="GLYCINE BETAINE/L-PROLINE TRANSPORT SYSTEM PERMEASE PROTEIN PROW"/>
    <property type="match status" value="1"/>
</dbReference>
<accession>A0A2T0VJ01</accession>
<name>A0A2T0VJ01_9MICO</name>
<dbReference type="GO" id="GO:0005886">
    <property type="term" value="C:plasma membrane"/>
    <property type="evidence" value="ECO:0007669"/>
    <property type="project" value="UniProtKB-SubCell"/>
</dbReference>
<feature type="transmembrane region" description="Helical" evidence="6">
    <location>
        <begin position="179"/>
        <end position="200"/>
    </location>
</feature>
<keyword evidence="5 6" id="KW-0472">Membrane</keyword>
<evidence type="ECO:0000256" key="5">
    <source>
        <dbReference type="ARBA" id="ARBA00023136"/>
    </source>
</evidence>
<protein>
    <submittedName>
        <fullName evidence="8">Osmoprotectant transport system permease protein</fullName>
    </submittedName>
</protein>
<dbReference type="PROSITE" id="PS50928">
    <property type="entry name" value="ABC_TM1"/>
    <property type="match status" value="1"/>
</dbReference>
<dbReference type="GO" id="GO:0031460">
    <property type="term" value="P:glycine betaine transport"/>
    <property type="evidence" value="ECO:0007669"/>
    <property type="project" value="TreeGrafter"/>
</dbReference>
<keyword evidence="4 6" id="KW-1133">Transmembrane helix</keyword>
<evidence type="ECO:0000256" key="6">
    <source>
        <dbReference type="RuleBase" id="RU363032"/>
    </source>
</evidence>
<gene>
    <name evidence="8" type="ORF">B0I08_101311</name>
</gene>
<organism evidence="8 9">
    <name type="scientific">Glaciihabitans tibetensis</name>
    <dbReference type="NCBI Taxonomy" id="1266600"/>
    <lineage>
        <taxon>Bacteria</taxon>
        <taxon>Bacillati</taxon>
        <taxon>Actinomycetota</taxon>
        <taxon>Actinomycetes</taxon>
        <taxon>Micrococcales</taxon>
        <taxon>Microbacteriaceae</taxon>
        <taxon>Glaciihabitans</taxon>
    </lineage>
</organism>
<feature type="domain" description="ABC transmembrane type-1" evidence="7">
    <location>
        <begin position="15"/>
        <end position="197"/>
    </location>
</feature>
<evidence type="ECO:0000256" key="2">
    <source>
        <dbReference type="ARBA" id="ARBA00022448"/>
    </source>
</evidence>
<comment type="similarity">
    <text evidence="6">Belongs to the binding-protein-dependent transport system permease family.</text>
</comment>
<evidence type="ECO:0000259" key="7">
    <source>
        <dbReference type="PROSITE" id="PS50928"/>
    </source>
</evidence>
<comment type="caution">
    <text evidence="8">The sequence shown here is derived from an EMBL/GenBank/DDBJ whole genome shotgun (WGS) entry which is preliminary data.</text>
</comment>
<dbReference type="OrthoDB" id="3233284at2"/>
<evidence type="ECO:0000256" key="3">
    <source>
        <dbReference type="ARBA" id="ARBA00022692"/>
    </source>
</evidence>
<evidence type="ECO:0000313" key="8">
    <source>
        <dbReference type="EMBL" id="PRY70183.1"/>
    </source>
</evidence>
<dbReference type="InterPro" id="IPR051204">
    <property type="entry name" value="ABC_transp_perm/SBD"/>
</dbReference>
<comment type="subcellular location">
    <subcellularLocation>
        <location evidence="6">Cell membrane</location>
        <topology evidence="6">Multi-pass membrane protein</topology>
    </subcellularLocation>
    <subcellularLocation>
        <location evidence="1">Membrane</location>
        <topology evidence="1">Multi-pass membrane protein</topology>
    </subcellularLocation>
</comment>
<sequence length="228" mass="24069">MNWIGNNLPLIGERTLDHIAITAPVILLSFLISVPIGWVANRFTASRGIVLSASGVFYAIPSLPLFVALPVILGTGLRSPVNVTIGLTLYGIALMVRSTADGLASVDPDVTQSATAMGFSDSSRFWRVELPLAGPVLLAGLRVVSVSTVSLATVVAVLGVPTLGLFFTDGVERNILGEIWAGIVMTIVIALVFDVIIVQLGRLLMPWTRSSSAAVSRPGRRTRVVAPV</sequence>
<feature type="transmembrane region" description="Helical" evidence="6">
    <location>
        <begin position="20"/>
        <end position="40"/>
    </location>
</feature>
<keyword evidence="9" id="KW-1185">Reference proteome</keyword>
<dbReference type="CDD" id="cd06261">
    <property type="entry name" value="TM_PBP2"/>
    <property type="match status" value="1"/>
</dbReference>
<feature type="transmembrane region" description="Helical" evidence="6">
    <location>
        <begin position="49"/>
        <end position="73"/>
    </location>
</feature>
<dbReference type="Pfam" id="PF00528">
    <property type="entry name" value="BPD_transp_1"/>
    <property type="match status" value="1"/>
</dbReference>
<reference evidence="8 9" key="1">
    <citation type="submission" date="2018-03" db="EMBL/GenBank/DDBJ databases">
        <title>Genomic Encyclopedia of Type Strains, Phase III (KMG-III): the genomes of soil and plant-associated and newly described type strains.</title>
        <authorList>
            <person name="Whitman W."/>
        </authorList>
    </citation>
    <scope>NUCLEOTIDE SEQUENCE [LARGE SCALE GENOMIC DNA]</scope>
    <source>
        <strain evidence="8 9">CGMCC 1.12484</strain>
    </source>
</reference>
<dbReference type="EMBL" id="PVTL01000001">
    <property type="protein sequence ID" value="PRY70183.1"/>
    <property type="molecule type" value="Genomic_DNA"/>
</dbReference>
<dbReference type="PANTHER" id="PTHR30177:SF4">
    <property type="entry name" value="OSMOPROTECTANT IMPORT PERMEASE PROTEIN OSMW"/>
    <property type="match status" value="1"/>
</dbReference>
<dbReference type="InterPro" id="IPR000515">
    <property type="entry name" value="MetI-like"/>
</dbReference>
<feature type="transmembrane region" description="Helical" evidence="6">
    <location>
        <begin position="132"/>
        <end position="159"/>
    </location>
</feature>
<dbReference type="InterPro" id="IPR035906">
    <property type="entry name" value="MetI-like_sf"/>
</dbReference>
<keyword evidence="3 6" id="KW-0812">Transmembrane</keyword>
<dbReference type="SUPFAM" id="SSF161098">
    <property type="entry name" value="MetI-like"/>
    <property type="match status" value="1"/>
</dbReference>
<evidence type="ECO:0000256" key="1">
    <source>
        <dbReference type="ARBA" id="ARBA00004141"/>
    </source>
</evidence>
<evidence type="ECO:0000256" key="4">
    <source>
        <dbReference type="ARBA" id="ARBA00022989"/>
    </source>
</evidence>
<dbReference type="AlphaFoldDB" id="A0A2T0VJ01"/>
<dbReference type="GO" id="GO:0055085">
    <property type="term" value="P:transmembrane transport"/>
    <property type="evidence" value="ECO:0007669"/>
    <property type="project" value="InterPro"/>
</dbReference>
<proteinExistence type="inferred from homology"/>
<dbReference type="Proteomes" id="UP000237983">
    <property type="component" value="Unassembled WGS sequence"/>
</dbReference>
<evidence type="ECO:0000313" key="9">
    <source>
        <dbReference type="Proteomes" id="UP000237983"/>
    </source>
</evidence>
<keyword evidence="2 6" id="KW-0813">Transport</keyword>